<evidence type="ECO:0000313" key="4">
    <source>
        <dbReference type="EMBL" id="BET00929.1"/>
    </source>
</evidence>
<accession>A0ABN7B9J2</accession>
<proteinExistence type="predicted"/>
<feature type="coiled-coil region" evidence="1">
    <location>
        <begin position="33"/>
        <end position="60"/>
    </location>
</feature>
<feature type="signal peptide" evidence="3">
    <location>
        <begin position="1"/>
        <end position="22"/>
    </location>
</feature>
<keyword evidence="1" id="KW-0175">Coiled coil</keyword>
<reference evidence="4 5" key="1">
    <citation type="submission" date="2023-09" db="EMBL/GenBank/DDBJ databases">
        <title>Nesidiocoris tenuis whole genome shotgun sequence.</title>
        <authorList>
            <person name="Shibata T."/>
            <person name="Shimoda M."/>
            <person name="Kobayashi T."/>
            <person name="Uehara T."/>
        </authorList>
    </citation>
    <scope>NUCLEOTIDE SEQUENCE [LARGE SCALE GENOMIC DNA]</scope>
    <source>
        <strain evidence="4 5">Japan</strain>
    </source>
</reference>
<feature type="region of interest" description="Disordered" evidence="2">
    <location>
        <begin position="76"/>
        <end position="100"/>
    </location>
</feature>
<dbReference type="Proteomes" id="UP001307889">
    <property type="component" value="Chromosome 12"/>
</dbReference>
<evidence type="ECO:0000256" key="2">
    <source>
        <dbReference type="SAM" id="MobiDB-lite"/>
    </source>
</evidence>
<feature type="region of interest" description="Disordered" evidence="2">
    <location>
        <begin position="119"/>
        <end position="138"/>
    </location>
</feature>
<protein>
    <submittedName>
        <fullName evidence="4">Uncharacterized protein</fullName>
    </submittedName>
</protein>
<gene>
    <name evidence="4" type="ORF">NTJ_13745</name>
</gene>
<dbReference type="EMBL" id="AP028920">
    <property type="protein sequence ID" value="BET00929.1"/>
    <property type="molecule type" value="Genomic_DNA"/>
</dbReference>
<sequence>MTSSELIVTFLSLMAMQGLVIAQFNLPIFVAESVIEEHKNEMLEKEKNELAQKLNTSSDEGGPVIEPMVHPKLLAAMTSDENKNDESVRRERRSPGRQADIDSFLSELESDIAKTQHTRFNANPNNQQPSWSYKPSGTTPRSFWKKFGDSIGSTYSQIKTKTKDIVKGIQT</sequence>
<keyword evidence="5" id="KW-1185">Reference proteome</keyword>
<evidence type="ECO:0000256" key="1">
    <source>
        <dbReference type="SAM" id="Coils"/>
    </source>
</evidence>
<evidence type="ECO:0000313" key="5">
    <source>
        <dbReference type="Proteomes" id="UP001307889"/>
    </source>
</evidence>
<keyword evidence="3" id="KW-0732">Signal</keyword>
<feature type="compositionally biased region" description="Basic and acidic residues" evidence="2">
    <location>
        <begin position="80"/>
        <end position="89"/>
    </location>
</feature>
<evidence type="ECO:0000256" key="3">
    <source>
        <dbReference type="SAM" id="SignalP"/>
    </source>
</evidence>
<name>A0ABN7B9J2_9HEMI</name>
<feature type="chain" id="PRO_5046097984" evidence="3">
    <location>
        <begin position="23"/>
        <end position="171"/>
    </location>
</feature>
<organism evidence="4 5">
    <name type="scientific">Nesidiocoris tenuis</name>
    <dbReference type="NCBI Taxonomy" id="355587"/>
    <lineage>
        <taxon>Eukaryota</taxon>
        <taxon>Metazoa</taxon>
        <taxon>Ecdysozoa</taxon>
        <taxon>Arthropoda</taxon>
        <taxon>Hexapoda</taxon>
        <taxon>Insecta</taxon>
        <taxon>Pterygota</taxon>
        <taxon>Neoptera</taxon>
        <taxon>Paraneoptera</taxon>
        <taxon>Hemiptera</taxon>
        <taxon>Heteroptera</taxon>
        <taxon>Panheteroptera</taxon>
        <taxon>Cimicomorpha</taxon>
        <taxon>Miridae</taxon>
        <taxon>Dicyphina</taxon>
        <taxon>Nesidiocoris</taxon>
    </lineage>
</organism>